<protein>
    <submittedName>
        <fullName evidence="1">Uncharacterized protein</fullName>
    </submittedName>
</protein>
<proteinExistence type="predicted"/>
<accession>A0A382KL05</accession>
<evidence type="ECO:0000313" key="1">
    <source>
        <dbReference type="EMBL" id="SVC25148.1"/>
    </source>
</evidence>
<dbReference type="AlphaFoldDB" id="A0A382KL05"/>
<sequence>LKAGKEIAAKRIEDRLMKFVNLAMVNHR</sequence>
<dbReference type="EMBL" id="UINC01081367">
    <property type="protein sequence ID" value="SVC25148.1"/>
    <property type="molecule type" value="Genomic_DNA"/>
</dbReference>
<gene>
    <name evidence="1" type="ORF">METZ01_LOCUS278002</name>
</gene>
<reference evidence="1" key="1">
    <citation type="submission" date="2018-05" db="EMBL/GenBank/DDBJ databases">
        <authorList>
            <person name="Lanie J.A."/>
            <person name="Ng W.-L."/>
            <person name="Kazmierczak K.M."/>
            <person name="Andrzejewski T.M."/>
            <person name="Davidsen T.M."/>
            <person name="Wayne K.J."/>
            <person name="Tettelin H."/>
            <person name="Glass J.I."/>
            <person name="Rusch D."/>
            <person name="Podicherti R."/>
            <person name="Tsui H.-C.T."/>
            <person name="Winkler M.E."/>
        </authorList>
    </citation>
    <scope>NUCLEOTIDE SEQUENCE</scope>
</reference>
<name>A0A382KL05_9ZZZZ</name>
<feature type="non-terminal residue" evidence="1">
    <location>
        <position position="1"/>
    </location>
</feature>
<organism evidence="1">
    <name type="scientific">marine metagenome</name>
    <dbReference type="NCBI Taxonomy" id="408172"/>
    <lineage>
        <taxon>unclassified sequences</taxon>
        <taxon>metagenomes</taxon>
        <taxon>ecological metagenomes</taxon>
    </lineage>
</organism>